<comment type="caution">
    <text evidence="4">The sequence shown here is derived from an EMBL/GenBank/DDBJ whole genome shotgun (WGS) entry which is preliminary data.</text>
</comment>
<dbReference type="OrthoDB" id="337038at2759"/>
<keyword evidence="2" id="KW-0611">Plant defense</keyword>
<dbReference type="Proteomes" id="UP001153076">
    <property type="component" value="Unassembled WGS sequence"/>
</dbReference>
<name>A0A9Q1KFP0_9CARY</name>
<proteinExistence type="predicted"/>
<dbReference type="InterPro" id="IPR014044">
    <property type="entry name" value="CAP_dom"/>
</dbReference>
<evidence type="ECO:0000313" key="5">
    <source>
        <dbReference type="Proteomes" id="UP001153076"/>
    </source>
</evidence>
<keyword evidence="2" id="KW-0568">Pathogenesis-related protein</keyword>
<feature type="domain" description="SCP" evidence="3">
    <location>
        <begin position="29"/>
        <end position="200"/>
    </location>
</feature>
<keyword evidence="5" id="KW-1185">Reference proteome</keyword>
<dbReference type="PANTHER" id="PTHR10334">
    <property type="entry name" value="CYSTEINE-RICH SECRETORY PROTEIN-RELATED"/>
    <property type="match status" value="1"/>
</dbReference>
<dbReference type="Pfam" id="PF00188">
    <property type="entry name" value="CAP"/>
    <property type="match status" value="1"/>
</dbReference>
<gene>
    <name evidence="4" type="ORF">Cgig2_033778</name>
</gene>
<protein>
    <recommendedName>
        <fullName evidence="3">SCP domain-containing protein</fullName>
    </recommendedName>
</protein>
<dbReference type="AlphaFoldDB" id="A0A9Q1KFP0"/>
<dbReference type="InterPro" id="IPR001283">
    <property type="entry name" value="CRISP-related"/>
</dbReference>
<evidence type="ECO:0000256" key="1">
    <source>
        <dbReference type="ARBA" id="ARBA00003143"/>
    </source>
</evidence>
<dbReference type="PRINTS" id="PR00837">
    <property type="entry name" value="V5TPXLIKE"/>
</dbReference>
<comment type="function">
    <text evidence="1">Probably involved in the defense reaction of plants against pathogens.</text>
</comment>
<dbReference type="SUPFAM" id="SSF55797">
    <property type="entry name" value="PR-1-like"/>
    <property type="match status" value="1"/>
</dbReference>
<organism evidence="4 5">
    <name type="scientific">Carnegiea gigantea</name>
    <dbReference type="NCBI Taxonomy" id="171969"/>
    <lineage>
        <taxon>Eukaryota</taxon>
        <taxon>Viridiplantae</taxon>
        <taxon>Streptophyta</taxon>
        <taxon>Embryophyta</taxon>
        <taxon>Tracheophyta</taxon>
        <taxon>Spermatophyta</taxon>
        <taxon>Magnoliopsida</taxon>
        <taxon>eudicotyledons</taxon>
        <taxon>Gunneridae</taxon>
        <taxon>Pentapetalae</taxon>
        <taxon>Caryophyllales</taxon>
        <taxon>Cactineae</taxon>
        <taxon>Cactaceae</taxon>
        <taxon>Cactoideae</taxon>
        <taxon>Echinocereeae</taxon>
        <taxon>Carnegiea</taxon>
    </lineage>
</organism>
<evidence type="ECO:0000313" key="4">
    <source>
        <dbReference type="EMBL" id="KAJ8442014.1"/>
    </source>
</evidence>
<dbReference type="InterPro" id="IPR002413">
    <property type="entry name" value="V5_allergen-like"/>
</dbReference>
<sequence>MTRAAYYLPPTSYKAPPLAQYLPPAKPTSGIYRYLAGQNSARAVGGLPTLAWGNKSAAYAQSNHPTRSQYLLCSNLRHLQAALLGAKKLELPLVWDKELEKYARWWADQRSADYALQHSFPDGGFELGNAYFGMVARNGPLLMLWADKEKYYDYDSNTCAEGQMRGHYTQIVWSTIRKLGCARVLCQDGDVFMTCNYYPLAML</sequence>
<evidence type="ECO:0000259" key="3">
    <source>
        <dbReference type="SMART" id="SM00198"/>
    </source>
</evidence>
<reference evidence="4" key="1">
    <citation type="submission" date="2022-04" db="EMBL/GenBank/DDBJ databases">
        <title>Carnegiea gigantea Genome sequencing and assembly v2.</title>
        <authorList>
            <person name="Copetti D."/>
            <person name="Sanderson M.J."/>
            <person name="Burquez A."/>
            <person name="Wojciechowski M.F."/>
        </authorList>
    </citation>
    <scope>NUCLEOTIDE SEQUENCE</scope>
    <source>
        <strain evidence="4">SGP5-SGP5p</strain>
        <tissue evidence="4">Aerial part</tissue>
    </source>
</reference>
<accession>A0A9Q1KFP0</accession>
<dbReference type="SMART" id="SM00198">
    <property type="entry name" value="SCP"/>
    <property type="match status" value="1"/>
</dbReference>
<dbReference type="InterPro" id="IPR035940">
    <property type="entry name" value="CAP_sf"/>
</dbReference>
<dbReference type="PRINTS" id="PR00838">
    <property type="entry name" value="V5ALLERGEN"/>
</dbReference>
<evidence type="ECO:0000256" key="2">
    <source>
        <dbReference type="ARBA" id="ARBA00023265"/>
    </source>
</evidence>
<dbReference type="Gene3D" id="3.40.33.10">
    <property type="entry name" value="CAP"/>
    <property type="match status" value="1"/>
</dbReference>
<dbReference type="EMBL" id="JAKOGI010000148">
    <property type="protein sequence ID" value="KAJ8442014.1"/>
    <property type="molecule type" value="Genomic_DNA"/>
</dbReference>